<dbReference type="OrthoDB" id="6346224at2"/>
<accession>A0A2W6NGQ5</accession>
<dbReference type="EMBL" id="NBIU01000012">
    <property type="protein sequence ID" value="PZT48160.1"/>
    <property type="molecule type" value="Genomic_DNA"/>
</dbReference>
<dbReference type="InterPro" id="IPR029470">
    <property type="entry name" value="PDDEXK_4"/>
</dbReference>
<name>A0A2W6NGQ5_9HELI</name>
<evidence type="ECO:0008006" key="3">
    <source>
        <dbReference type="Google" id="ProtNLM"/>
    </source>
</evidence>
<keyword evidence="2" id="KW-1185">Reference proteome</keyword>
<proteinExistence type="predicted"/>
<dbReference type="Pfam" id="PF14281">
    <property type="entry name" value="PDDEXK_4"/>
    <property type="match status" value="1"/>
</dbReference>
<evidence type="ECO:0000313" key="2">
    <source>
        <dbReference type="Proteomes" id="UP000249746"/>
    </source>
</evidence>
<dbReference type="RefSeq" id="WP_111229793.1">
    <property type="nucleotide sequence ID" value="NZ_NBIU01000012.1"/>
</dbReference>
<protein>
    <recommendedName>
        <fullName evidence="3">PD-(D/E)XK nuclease superfamily protein</fullName>
    </recommendedName>
</protein>
<comment type="caution">
    <text evidence="1">The sequence shown here is derived from an EMBL/GenBank/DDBJ whole genome shotgun (WGS) entry which is preliminary data.</text>
</comment>
<gene>
    <name evidence="1" type="ORF">B6S12_05415</name>
</gene>
<reference evidence="1 2" key="1">
    <citation type="submission" date="2017-03" db="EMBL/GenBank/DDBJ databases">
        <title>Genomic and clinical evidence uncovers the enterohepatic species Helicobacter valdiviensis as a potential human intestinal pathogen.</title>
        <authorList>
            <person name="Fresia P."/>
            <person name="Jara R."/>
            <person name="Sierra R."/>
            <person name="Ferres I."/>
            <person name="Greif G."/>
            <person name="Iraola G."/>
            <person name="Collado L."/>
        </authorList>
    </citation>
    <scope>NUCLEOTIDE SEQUENCE [LARGE SCALE GENOMIC DNA]</scope>
    <source>
        <strain evidence="1 2">WBE14</strain>
    </source>
</reference>
<sequence>MRDYENFFSSFLNFKNKRLENRKRMGLNDYNPLLVVQNPYLEQMHSNMLYSLLNPKGNHEQNNLFLKEFLKQCQIEGIDCKNIEIDKEYFAGDFGRFDLYLKSNECHIIIENKINAGEQEEQLERYANFLDDKNNVKYLIYLTPYGTKPSSFKKWKIFENTINKGNTKINYRQISYEKDILKWCENIKDKVKNIKNLYYAIEFYIDVIKEITNQKENQMDILEFLENANNSKNYDLILEILLQKDKIMEGFLRKICKELLIKKEFEDWEIADSNCNHLGFIFKPKITQKYYFAFCWQDVTNKDNGSFGVRIFGENIAEHTKREKIANFLKVKGINLFDSNWSFVNSGIPFNNFIKDNEISNFISNNYKKTIDINQKLKDFKSD</sequence>
<dbReference type="AlphaFoldDB" id="A0A2W6NGQ5"/>
<evidence type="ECO:0000313" key="1">
    <source>
        <dbReference type="EMBL" id="PZT48160.1"/>
    </source>
</evidence>
<dbReference type="Proteomes" id="UP000249746">
    <property type="component" value="Unassembled WGS sequence"/>
</dbReference>
<organism evidence="1 2">
    <name type="scientific">Helicobacter valdiviensis</name>
    <dbReference type="NCBI Taxonomy" id="1458358"/>
    <lineage>
        <taxon>Bacteria</taxon>
        <taxon>Pseudomonadati</taxon>
        <taxon>Campylobacterota</taxon>
        <taxon>Epsilonproteobacteria</taxon>
        <taxon>Campylobacterales</taxon>
        <taxon>Helicobacteraceae</taxon>
        <taxon>Helicobacter</taxon>
    </lineage>
</organism>